<dbReference type="PANTHER" id="PTHR10091">
    <property type="entry name" value="ALDOSE-1-EPIMERASE"/>
    <property type="match status" value="1"/>
</dbReference>
<reference evidence="2" key="1">
    <citation type="journal article" date="2017" name="Nucleic Acids Res.">
        <title>Proteogenomics produces comprehensive and highly accurate protein-coding gene annotation in a complete genome assembly of Malassezia sympodialis.</title>
        <authorList>
            <person name="Zhu Y."/>
            <person name="Engstroem P.G."/>
            <person name="Tellgren-Roth C."/>
            <person name="Baudo C.D."/>
            <person name="Kennell J.C."/>
            <person name="Sun S."/>
            <person name="Billmyre R.B."/>
            <person name="Schroeder M.S."/>
            <person name="Andersson A."/>
            <person name="Holm T."/>
            <person name="Sigurgeirsson B."/>
            <person name="Wu G."/>
            <person name="Sankaranarayanan S.R."/>
            <person name="Siddharthan R."/>
            <person name="Sanyal K."/>
            <person name="Lundeberg J."/>
            <person name="Nystedt B."/>
            <person name="Boekhout T."/>
            <person name="Dawson T.L. Jr."/>
            <person name="Heitman J."/>
            <person name="Scheynius A."/>
            <person name="Lehtioe J."/>
        </authorList>
    </citation>
    <scope>NUCLEOTIDE SEQUENCE [LARGE SCALE GENOMIC DNA]</scope>
    <source>
        <strain evidence="2">ATCC 42132</strain>
    </source>
</reference>
<dbReference type="GO" id="GO:0033499">
    <property type="term" value="P:galactose catabolic process via UDP-galactose, Leloir pathway"/>
    <property type="evidence" value="ECO:0007669"/>
    <property type="project" value="TreeGrafter"/>
</dbReference>
<dbReference type="Pfam" id="PF01263">
    <property type="entry name" value="Aldose_epim"/>
    <property type="match status" value="1"/>
</dbReference>
<dbReference type="GO" id="GO:0004034">
    <property type="term" value="F:aldose 1-epimerase activity"/>
    <property type="evidence" value="ECO:0007669"/>
    <property type="project" value="TreeGrafter"/>
</dbReference>
<dbReference type="GO" id="GO:0006006">
    <property type="term" value="P:glucose metabolic process"/>
    <property type="evidence" value="ECO:0007669"/>
    <property type="project" value="TreeGrafter"/>
</dbReference>
<accession>M5EAF7</accession>
<gene>
    <name evidence="1" type="ORF">MSYG_2657</name>
</gene>
<keyword evidence="2" id="KW-1185">Reference proteome</keyword>
<proteinExistence type="predicted"/>
<dbReference type="EMBL" id="LT671824">
    <property type="protein sequence ID" value="SHO78315.1"/>
    <property type="molecule type" value="Genomic_DNA"/>
</dbReference>
<organism evidence="1 2">
    <name type="scientific">Malassezia sympodialis (strain ATCC 42132)</name>
    <name type="common">Atopic eczema-associated yeast</name>
    <dbReference type="NCBI Taxonomy" id="1230383"/>
    <lineage>
        <taxon>Eukaryota</taxon>
        <taxon>Fungi</taxon>
        <taxon>Dikarya</taxon>
        <taxon>Basidiomycota</taxon>
        <taxon>Ustilaginomycotina</taxon>
        <taxon>Malasseziomycetes</taxon>
        <taxon>Malasseziales</taxon>
        <taxon>Malasseziaceae</taxon>
        <taxon>Malassezia</taxon>
    </lineage>
</organism>
<protein>
    <submittedName>
        <fullName evidence="1">Uncharacterized protein</fullName>
    </submittedName>
</protein>
<dbReference type="HOGENOM" id="CLU_031753_2_0_1"/>
<evidence type="ECO:0000313" key="2">
    <source>
        <dbReference type="Proteomes" id="UP000186303"/>
    </source>
</evidence>
<dbReference type="SUPFAM" id="SSF74650">
    <property type="entry name" value="Galactose mutarotase-like"/>
    <property type="match status" value="1"/>
</dbReference>
<dbReference type="GO" id="GO:0030246">
    <property type="term" value="F:carbohydrate binding"/>
    <property type="evidence" value="ECO:0007669"/>
    <property type="project" value="InterPro"/>
</dbReference>
<dbReference type="STRING" id="1230383.M5EAF7"/>
<dbReference type="InterPro" id="IPR011013">
    <property type="entry name" value="Gal_mutarotase_sf_dom"/>
</dbReference>
<dbReference type="Gene3D" id="2.70.98.10">
    <property type="match status" value="1"/>
</dbReference>
<dbReference type="RefSeq" id="XP_018740836.1">
    <property type="nucleotide sequence ID" value="XM_018884147.1"/>
</dbReference>
<dbReference type="InterPro" id="IPR014718">
    <property type="entry name" value="GH-type_carb-bd"/>
</dbReference>
<evidence type="ECO:0000313" key="1">
    <source>
        <dbReference type="EMBL" id="SHO78315.1"/>
    </source>
</evidence>
<dbReference type="AlphaFoldDB" id="M5EAF7"/>
<dbReference type="KEGG" id="msym:MSY001_2302"/>
<dbReference type="OMA" id="HWGFNLE"/>
<dbReference type="OrthoDB" id="274691at2759"/>
<name>M5EAF7_MALS4</name>
<dbReference type="VEuPathDB" id="FungiDB:MSYG_2657"/>
<dbReference type="PANTHER" id="PTHR10091:SF0">
    <property type="entry name" value="GALACTOSE MUTAROTASE"/>
    <property type="match status" value="1"/>
</dbReference>
<dbReference type="Proteomes" id="UP000186303">
    <property type="component" value="Chromosome 4"/>
</dbReference>
<dbReference type="InterPro" id="IPR008183">
    <property type="entry name" value="Aldose_1/G6P_1-epimerase"/>
</dbReference>
<sequence length="374" mass="40235">MSDTHRLATRDGRLAVTVLRYGLTIQSIEVRAHGHIHDVMAGPEDPCVHRTHGRQFFGPVIGRYANRLPAGLSQTGPVAVRLEEWGGAEIHHHGGPPPAAAPTEGVEQRGPWDCVLWTPVDEPQLFDAQALRAWDAVGVWAIESPDGDQGYPGRLRVEACVGVCAVPARIGDVHVEYRARLMDATDATPLNMTQHWGFYLGSRDGSVLDHTLQLGPRGAPLERLALDARGVPTGELIPCTDAAHDWRTGKRIGASMPPGGYDHFYVWGPSAACVARMQGACGVTMDVTTNQTGVQLYTANAASPLDGTAKRAHREGAAYGPHCAAFLEFSAPHATFLRAPLARRVGTDTLLRRGETYRHVVALALDEVGEVGDA</sequence>